<dbReference type="InterPro" id="IPR001299">
    <property type="entry name" value="Ependymin"/>
</dbReference>
<dbReference type="GO" id="GO:0005764">
    <property type="term" value="C:lysosome"/>
    <property type="evidence" value="ECO:0007669"/>
    <property type="project" value="TreeGrafter"/>
</dbReference>
<dbReference type="GO" id="GO:0007160">
    <property type="term" value="P:cell-matrix adhesion"/>
    <property type="evidence" value="ECO:0007669"/>
    <property type="project" value="InterPro"/>
</dbReference>
<dbReference type="AlphaFoldDB" id="A0A8B6EUH9"/>
<accession>A0A8B6EUH9</accession>
<dbReference type="PANTHER" id="PTHR10697">
    <property type="entry name" value="MAMMALIAN EPENDYMIN-RELATED PROTEIN 1"/>
    <property type="match status" value="1"/>
</dbReference>
<evidence type="ECO:0000313" key="1">
    <source>
        <dbReference type="EMBL" id="VDI40122.1"/>
    </source>
</evidence>
<dbReference type="OrthoDB" id="6084362at2759"/>
<dbReference type="GO" id="GO:0005576">
    <property type="term" value="C:extracellular region"/>
    <property type="evidence" value="ECO:0007669"/>
    <property type="project" value="InterPro"/>
</dbReference>
<comment type="caution">
    <text evidence="1">The sequence shown here is derived from an EMBL/GenBank/DDBJ whole genome shotgun (WGS) entry which is preliminary data.</text>
</comment>
<evidence type="ECO:0008006" key="3">
    <source>
        <dbReference type="Google" id="ProtNLM"/>
    </source>
</evidence>
<reference evidence="1" key="1">
    <citation type="submission" date="2018-11" db="EMBL/GenBank/DDBJ databases">
        <authorList>
            <person name="Alioto T."/>
            <person name="Alioto T."/>
        </authorList>
    </citation>
    <scope>NUCLEOTIDE SEQUENCE</scope>
</reference>
<dbReference type="EMBL" id="UYJE01005770">
    <property type="protein sequence ID" value="VDI40122.1"/>
    <property type="molecule type" value="Genomic_DNA"/>
</dbReference>
<evidence type="ECO:0000313" key="2">
    <source>
        <dbReference type="Proteomes" id="UP000596742"/>
    </source>
</evidence>
<dbReference type="Proteomes" id="UP000596742">
    <property type="component" value="Unassembled WGS sequence"/>
</dbReference>
<gene>
    <name evidence="1" type="ORF">MGAL_10B007343</name>
</gene>
<keyword evidence="2" id="KW-1185">Reference proteome</keyword>
<dbReference type="GO" id="GO:0005509">
    <property type="term" value="F:calcium ion binding"/>
    <property type="evidence" value="ECO:0007669"/>
    <property type="project" value="InterPro"/>
</dbReference>
<sequence>MNMFTITLFINLKVNETVFKEFVMFQNILLLALPALVLSCCPPKQWRGTVYIDSNTKTVDGHEYHTQMSQDTVVDETIRKVYVNQTISLNGGPEYLQQVYQDFSTGLQYVIKGGACFTMNVSSSEPSCIPKNAEVVTESFIGSGKTALKATMYHFTRDNLDVHLTMADDGCIPVMVEGNGITQTGEDMKMAAEYMGIVVAPMNVSIFDIPSICMK</sequence>
<proteinExistence type="predicted"/>
<name>A0A8B6EUH9_MYTGA</name>
<dbReference type="PANTHER" id="PTHR10697:SF13">
    <property type="entry name" value="RICIN B LECTIN DOMAIN-CONTAINING PROTEIN"/>
    <property type="match status" value="1"/>
</dbReference>
<organism evidence="1 2">
    <name type="scientific">Mytilus galloprovincialis</name>
    <name type="common">Mediterranean mussel</name>
    <dbReference type="NCBI Taxonomy" id="29158"/>
    <lineage>
        <taxon>Eukaryota</taxon>
        <taxon>Metazoa</taxon>
        <taxon>Spiralia</taxon>
        <taxon>Lophotrochozoa</taxon>
        <taxon>Mollusca</taxon>
        <taxon>Bivalvia</taxon>
        <taxon>Autobranchia</taxon>
        <taxon>Pteriomorphia</taxon>
        <taxon>Mytilida</taxon>
        <taxon>Mytiloidea</taxon>
        <taxon>Mytilidae</taxon>
        <taxon>Mytilinae</taxon>
        <taxon>Mytilus</taxon>
    </lineage>
</organism>
<protein>
    <recommendedName>
        <fullName evidence="3">Lipoprotein</fullName>
    </recommendedName>
</protein>